<keyword evidence="3" id="KW-1185">Reference proteome</keyword>
<accession>A0A9N7UA11</accession>
<comment type="caution">
    <text evidence="2">The sequence shown here is derived from an EMBL/GenBank/DDBJ whole genome shotgun (WGS) entry which is preliminary data.</text>
</comment>
<protein>
    <submittedName>
        <fullName evidence="2">Uncharacterized protein</fullName>
    </submittedName>
</protein>
<proteinExistence type="predicted"/>
<evidence type="ECO:0000256" key="1">
    <source>
        <dbReference type="SAM" id="MobiDB-lite"/>
    </source>
</evidence>
<evidence type="ECO:0000313" key="3">
    <source>
        <dbReference type="Proteomes" id="UP001153269"/>
    </source>
</evidence>
<sequence length="179" mass="19814">MIHCGEREKPEEKPVGSGDESRGTIFHSRQKHLLGYQFGAEKQSSPPAPSSIIFFASRGDPTLWLPPYWHLCLHPITHLPAIIHHPSRSIGGHAFISPWVLMGKRRASPREQSKKSCRLGDMSRGHTTTTTTTTNHLKSSSPQVPSGPMCQMSLSGYEPRVSICRMLSLGYSGEAKRSL</sequence>
<feature type="region of interest" description="Disordered" evidence="1">
    <location>
        <begin position="1"/>
        <end position="24"/>
    </location>
</feature>
<evidence type="ECO:0000313" key="2">
    <source>
        <dbReference type="EMBL" id="CAB1426449.1"/>
    </source>
</evidence>
<reference evidence="2" key="1">
    <citation type="submission" date="2020-03" db="EMBL/GenBank/DDBJ databases">
        <authorList>
            <person name="Weist P."/>
        </authorList>
    </citation>
    <scope>NUCLEOTIDE SEQUENCE</scope>
</reference>
<name>A0A9N7UA11_PLEPL</name>
<dbReference type="EMBL" id="CADEAL010000890">
    <property type="protein sequence ID" value="CAB1426449.1"/>
    <property type="molecule type" value="Genomic_DNA"/>
</dbReference>
<dbReference type="Proteomes" id="UP001153269">
    <property type="component" value="Unassembled WGS sequence"/>
</dbReference>
<dbReference type="AlphaFoldDB" id="A0A9N7UA11"/>
<feature type="compositionally biased region" description="Basic and acidic residues" evidence="1">
    <location>
        <begin position="1"/>
        <end position="22"/>
    </location>
</feature>
<organism evidence="2 3">
    <name type="scientific">Pleuronectes platessa</name>
    <name type="common">European plaice</name>
    <dbReference type="NCBI Taxonomy" id="8262"/>
    <lineage>
        <taxon>Eukaryota</taxon>
        <taxon>Metazoa</taxon>
        <taxon>Chordata</taxon>
        <taxon>Craniata</taxon>
        <taxon>Vertebrata</taxon>
        <taxon>Euteleostomi</taxon>
        <taxon>Actinopterygii</taxon>
        <taxon>Neopterygii</taxon>
        <taxon>Teleostei</taxon>
        <taxon>Neoteleostei</taxon>
        <taxon>Acanthomorphata</taxon>
        <taxon>Carangaria</taxon>
        <taxon>Pleuronectiformes</taxon>
        <taxon>Pleuronectoidei</taxon>
        <taxon>Pleuronectidae</taxon>
        <taxon>Pleuronectes</taxon>
    </lineage>
</organism>
<gene>
    <name evidence="2" type="ORF">PLEPLA_LOCUS14385</name>
</gene>
<feature type="region of interest" description="Disordered" evidence="1">
    <location>
        <begin position="107"/>
        <end position="148"/>
    </location>
</feature>
<feature type="compositionally biased region" description="Polar residues" evidence="1">
    <location>
        <begin position="135"/>
        <end position="144"/>
    </location>
</feature>